<evidence type="ECO:0000256" key="10">
    <source>
        <dbReference type="SAM" id="SignalP"/>
    </source>
</evidence>
<comment type="similarity">
    <text evidence="8">Belongs to the TonB-dependent receptor family.</text>
</comment>
<dbReference type="GO" id="GO:0044718">
    <property type="term" value="P:siderophore transmembrane transport"/>
    <property type="evidence" value="ECO:0007669"/>
    <property type="project" value="TreeGrafter"/>
</dbReference>
<feature type="domain" description="TonB-dependent receptor plug" evidence="11">
    <location>
        <begin position="210"/>
        <end position="337"/>
    </location>
</feature>
<evidence type="ECO:0000256" key="7">
    <source>
        <dbReference type="ARBA" id="ARBA00023237"/>
    </source>
</evidence>
<name>A0A317EVF0_9SPHI</name>
<dbReference type="InterPro" id="IPR008969">
    <property type="entry name" value="CarboxyPept-like_regulatory"/>
</dbReference>
<sequence length="1195" mass="132482">MERNFYKRNAGMSLRRMALLLCAIFWGILAHADTQQASAKPERLDNYLKKIEQAYKVSFVYDAAEINKSMVLDVPAKLTTITESLDQLKQKNIGYRFVGNQVILKVQEGAKSNLKKDIIVKGRVKDKKDGSTMPGVSIREKGTSNATSTNGQGEFSITVKDGATLSVASIGYKTIDVAVNGRTSIEVSLEEDAGQLNDVVITGMGTTVDKRTFTGATSNLKVADAEIGGLPDPSRMLDGKVAGVVVQNTTGTFGTAPKIRVRGATSIYGSSKPLWVVDGVILEDVADVSSDALSSGDALTLISSAVGGLNSNDIESFQILKDGAATSIYGAKGMGGVIVITTKRGKNGVSSFNYVSEFTTRATPSYSNFNIMNSQEQMGVYQMLEQRGWLNNSSVSNAANSGVYGKMYQLINSGQLLNTEASKNAYLREAEYRNTDWFKELFSPNIAQNHSVSISSGSEKAQYYSSISAIFDPGWSKQSKFKRYTANFNATYNLRDNLKLTLLSNGSYRDQRAPGTLGQSKDVVYGTVGRDFDINPFSYALNSSRTLDPNETYTRNYAPFNILKEMENNYMDVNVADVKFQGELKWKALKTLDFGFLASSRYQQTSQQHYIMDESNQAMAYRAMGTTIIRDANPYLYTDPSVLYAVPVSILPSGGIYNRTDYKITSNDFRLTAQYNETFKEKHTVDFVGGSTLSSINRNNNWNRGWGLQYGLGEIPFTDYRIFKRGAEENSNYFSVENTRSREVAFFGEGAYTYDNRYTIKATGRYEGSNRLGKATSARWMPTWSVSGLWNVMEEKFFQDLNTPFSSLSFKGSYGLSANRGPNYVTNSLAIYSSYNPWRPATGDRETGLELQTLENSGLTYEKKHELNLGTSFSLFKNRLAVDVDWYKRNNFDLIGIVNTQGLGGEITKYGNVADMKSSGIEVSIAGTVLKKGDFSWTSSLIYTHTQNKVTKSENNARVIDLITGTGYGLEGYAARSLFSIPFVRIQNDGLPVFINSDGTETVSGVYLQNRDKVDFLKYEGTLEPTDLGSFGNIFAYKAFKLNVFVTYSFGNVVRLDPAFKTGYTDLDANTREFFDAWTVPGDELKTNIPVILDTRYLRNDADYRIAYNSYNYSSANIAKGDFVRLKDISLSYDFPKEKLAKIGLASAGLRVNATNLWFIYADKKLNGQDPEFVNAGGVALPLPKQYTLTLRVGF</sequence>
<keyword evidence="5 10" id="KW-0732">Signal</keyword>
<feature type="chain" id="PRO_5016252765" evidence="10">
    <location>
        <begin position="33"/>
        <end position="1195"/>
    </location>
</feature>
<dbReference type="InterPro" id="IPR023996">
    <property type="entry name" value="TonB-dep_OMP_SusC/RagA"/>
</dbReference>
<evidence type="ECO:0000256" key="6">
    <source>
        <dbReference type="ARBA" id="ARBA00023136"/>
    </source>
</evidence>
<dbReference type="InterPro" id="IPR012910">
    <property type="entry name" value="Plug_dom"/>
</dbReference>
<dbReference type="NCBIfam" id="TIGR04057">
    <property type="entry name" value="SusC_RagA_signa"/>
    <property type="match status" value="1"/>
</dbReference>
<dbReference type="SUPFAM" id="SSF49464">
    <property type="entry name" value="Carboxypeptidase regulatory domain-like"/>
    <property type="match status" value="1"/>
</dbReference>
<dbReference type="PROSITE" id="PS52016">
    <property type="entry name" value="TONB_DEPENDENT_REC_3"/>
    <property type="match status" value="1"/>
</dbReference>
<keyword evidence="2 8" id="KW-0813">Transport</keyword>
<dbReference type="Gene3D" id="2.40.170.20">
    <property type="entry name" value="TonB-dependent receptor, beta-barrel domain"/>
    <property type="match status" value="1"/>
</dbReference>
<dbReference type="Pfam" id="PF07715">
    <property type="entry name" value="Plug"/>
    <property type="match status" value="1"/>
</dbReference>
<evidence type="ECO:0000256" key="8">
    <source>
        <dbReference type="PROSITE-ProRule" id="PRU01360"/>
    </source>
</evidence>
<dbReference type="InterPro" id="IPR036942">
    <property type="entry name" value="Beta-barrel_TonB_sf"/>
</dbReference>
<gene>
    <name evidence="12" type="ORF">DF947_15115</name>
</gene>
<keyword evidence="13" id="KW-1185">Reference proteome</keyword>
<proteinExistence type="inferred from homology"/>
<comment type="caution">
    <text evidence="12">The sequence shown here is derived from an EMBL/GenBank/DDBJ whole genome shotgun (WGS) entry which is preliminary data.</text>
</comment>
<dbReference type="Pfam" id="PF13715">
    <property type="entry name" value="CarbopepD_reg_2"/>
    <property type="match status" value="1"/>
</dbReference>
<dbReference type="GO" id="GO:0009279">
    <property type="term" value="C:cell outer membrane"/>
    <property type="evidence" value="ECO:0007669"/>
    <property type="project" value="UniProtKB-SubCell"/>
</dbReference>
<dbReference type="GO" id="GO:0015344">
    <property type="term" value="F:siderophore uptake transmembrane transporter activity"/>
    <property type="evidence" value="ECO:0007669"/>
    <property type="project" value="TreeGrafter"/>
</dbReference>
<evidence type="ECO:0000313" key="13">
    <source>
        <dbReference type="Proteomes" id="UP000245391"/>
    </source>
</evidence>
<keyword evidence="3 8" id="KW-1134">Transmembrane beta strand</keyword>
<evidence type="ECO:0000256" key="2">
    <source>
        <dbReference type="ARBA" id="ARBA00022448"/>
    </source>
</evidence>
<evidence type="ECO:0000256" key="3">
    <source>
        <dbReference type="ARBA" id="ARBA00022452"/>
    </source>
</evidence>
<evidence type="ECO:0000256" key="5">
    <source>
        <dbReference type="ARBA" id="ARBA00022729"/>
    </source>
</evidence>
<feature type="region of interest" description="Disordered" evidence="9">
    <location>
        <begin position="128"/>
        <end position="151"/>
    </location>
</feature>
<evidence type="ECO:0000256" key="1">
    <source>
        <dbReference type="ARBA" id="ARBA00004571"/>
    </source>
</evidence>
<accession>A0A317EVF0</accession>
<feature type="signal peptide" evidence="10">
    <location>
        <begin position="1"/>
        <end position="32"/>
    </location>
</feature>
<protein>
    <submittedName>
        <fullName evidence="12">SusC/RagA family protein</fullName>
    </submittedName>
</protein>
<dbReference type="Proteomes" id="UP000245391">
    <property type="component" value="Unassembled WGS sequence"/>
</dbReference>
<evidence type="ECO:0000256" key="9">
    <source>
        <dbReference type="SAM" id="MobiDB-lite"/>
    </source>
</evidence>
<keyword evidence="6 8" id="KW-0472">Membrane</keyword>
<organism evidence="12 13">
    <name type="scientific">Pedobacter paludis</name>
    <dbReference type="NCBI Taxonomy" id="2203212"/>
    <lineage>
        <taxon>Bacteria</taxon>
        <taxon>Pseudomonadati</taxon>
        <taxon>Bacteroidota</taxon>
        <taxon>Sphingobacteriia</taxon>
        <taxon>Sphingobacteriales</taxon>
        <taxon>Sphingobacteriaceae</taxon>
        <taxon>Pedobacter</taxon>
    </lineage>
</organism>
<evidence type="ECO:0000256" key="4">
    <source>
        <dbReference type="ARBA" id="ARBA00022692"/>
    </source>
</evidence>
<dbReference type="Gene3D" id="2.60.40.1120">
    <property type="entry name" value="Carboxypeptidase-like, regulatory domain"/>
    <property type="match status" value="1"/>
</dbReference>
<dbReference type="Gene3D" id="2.170.130.10">
    <property type="entry name" value="TonB-dependent receptor, plug domain"/>
    <property type="match status" value="1"/>
</dbReference>
<dbReference type="InterPro" id="IPR039426">
    <property type="entry name" value="TonB-dep_rcpt-like"/>
</dbReference>
<dbReference type="OrthoDB" id="9768177at2"/>
<dbReference type="PANTHER" id="PTHR30069">
    <property type="entry name" value="TONB-DEPENDENT OUTER MEMBRANE RECEPTOR"/>
    <property type="match status" value="1"/>
</dbReference>
<keyword evidence="7 8" id="KW-0998">Cell outer membrane</keyword>
<dbReference type="NCBIfam" id="TIGR04056">
    <property type="entry name" value="OMP_RagA_SusC"/>
    <property type="match status" value="1"/>
</dbReference>
<reference evidence="13" key="1">
    <citation type="submission" date="2018-05" db="EMBL/GenBank/DDBJ databases">
        <title>Pedobacter paludis sp. nov., isolated from wetland soil.</title>
        <authorList>
            <person name="Zhang Y."/>
        </authorList>
    </citation>
    <scope>NUCLEOTIDE SEQUENCE [LARGE SCALE GENOMIC DNA]</scope>
    <source>
        <strain evidence="13">R-8</strain>
    </source>
</reference>
<dbReference type="SUPFAM" id="SSF56935">
    <property type="entry name" value="Porins"/>
    <property type="match status" value="1"/>
</dbReference>
<dbReference type="EMBL" id="QGNY01000005">
    <property type="protein sequence ID" value="PWS30931.1"/>
    <property type="molecule type" value="Genomic_DNA"/>
</dbReference>
<dbReference type="RefSeq" id="WP_109930880.1">
    <property type="nucleotide sequence ID" value="NZ_QGNY01000005.1"/>
</dbReference>
<dbReference type="PANTHER" id="PTHR30069:SF29">
    <property type="entry name" value="HEMOGLOBIN AND HEMOGLOBIN-HAPTOGLOBIN-BINDING PROTEIN 1-RELATED"/>
    <property type="match status" value="1"/>
</dbReference>
<comment type="subcellular location">
    <subcellularLocation>
        <location evidence="1 8">Cell outer membrane</location>
        <topology evidence="1 8">Multi-pass membrane protein</topology>
    </subcellularLocation>
</comment>
<dbReference type="InterPro" id="IPR037066">
    <property type="entry name" value="Plug_dom_sf"/>
</dbReference>
<evidence type="ECO:0000259" key="11">
    <source>
        <dbReference type="Pfam" id="PF07715"/>
    </source>
</evidence>
<evidence type="ECO:0000313" key="12">
    <source>
        <dbReference type="EMBL" id="PWS30931.1"/>
    </source>
</evidence>
<keyword evidence="4 8" id="KW-0812">Transmembrane</keyword>
<dbReference type="AlphaFoldDB" id="A0A317EVF0"/>
<dbReference type="InterPro" id="IPR023997">
    <property type="entry name" value="TonB-dep_OMP_SusC/RagA_CS"/>
</dbReference>